<keyword evidence="8" id="KW-1133">Transmembrane helix</keyword>
<dbReference type="Pfam" id="PF03544">
    <property type="entry name" value="TonB_C"/>
    <property type="match status" value="1"/>
</dbReference>
<keyword evidence="6" id="KW-0812">Transmembrane</keyword>
<dbReference type="AlphaFoldDB" id="A0A3B7QYX7"/>
<dbReference type="GO" id="GO:0098797">
    <property type="term" value="C:plasma membrane protein complex"/>
    <property type="evidence" value="ECO:0007669"/>
    <property type="project" value="TreeGrafter"/>
</dbReference>
<evidence type="ECO:0000256" key="10">
    <source>
        <dbReference type="SAM" id="SignalP"/>
    </source>
</evidence>
<evidence type="ECO:0000256" key="3">
    <source>
        <dbReference type="ARBA" id="ARBA00022448"/>
    </source>
</evidence>
<organism evidence="12 13">
    <name type="scientific">Hymenobacter oligotrophus</name>
    <dbReference type="NCBI Taxonomy" id="2319843"/>
    <lineage>
        <taxon>Bacteria</taxon>
        <taxon>Pseudomonadati</taxon>
        <taxon>Bacteroidota</taxon>
        <taxon>Cytophagia</taxon>
        <taxon>Cytophagales</taxon>
        <taxon>Hymenobacteraceae</taxon>
        <taxon>Hymenobacter</taxon>
    </lineage>
</organism>
<evidence type="ECO:0000256" key="5">
    <source>
        <dbReference type="ARBA" id="ARBA00022519"/>
    </source>
</evidence>
<dbReference type="GO" id="GO:0031992">
    <property type="term" value="F:energy transducer activity"/>
    <property type="evidence" value="ECO:0007669"/>
    <property type="project" value="TreeGrafter"/>
</dbReference>
<evidence type="ECO:0000256" key="9">
    <source>
        <dbReference type="ARBA" id="ARBA00023136"/>
    </source>
</evidence>
<feature type="signal peptide" evidence="10">
    <location>
        <begin position="1"/>
        <end position="20"/>
    </location>
</feature>
<comment type="subcellular location">
    <subcellularLocation>
        <location evidence="1">Cell inner membrane</location>
        <topology evidence="1">Single-pass membrane protein</topology>
        <orientation evidence="1">Periplasmic side</orientation>
    </subcellularLocation>
</comment>
<evidence type="ECO:0000256" key="4">
    <source>
        <dbReference type="ARBA" id="ARBA00022475"/>
    </source>
</evidence>
<keyword evidence="3" id="KW-0813">Transport</keyword>
<name>A0A3B7QYX7_9BACT</name>
<dbReference type="SUPFAM" id="SSF74653">
    <property type="entry name" value="TolA/TonB C-terminal domain"/>
    <property type="match status" value="1"/>
</dbReference>
<evidence type="ECO:0000313" key="12">
    <source>
        <dbReference type="EMBL" id="AYA37064.1"/>
    </source>
</evidence>
<evidence type="ECO:0000256" key="6">
    <source>
        <dbReference type="ARBA" id="ARBA00022692"/>
    </source>
</evidence>
<dbReference type="InterPro" id="IPR006260">
    <property type="entry name" value="TonB/TolA_C"/>
</dbReference>
<evidence type="ECO:0000256" key="7">
    <source>
        <dbReference type="ARBA" id="ARBA00022927"/>
    </source>
</evidence>
<dbReference type="OrthoDB" id="1039448at2"/>
<dbReference type="PANTHER" id="PTHR33446:SF2">
    <property type="entry name" value="PROTEIN TONB"/>
    <property type="match status" value="1"/>
</dbReference>
<accession>A0A3B7QYX7</accession>
<comment type="similarity">
    <text evidence="2">Belongs to the TonB family.</text>
</comment>
<dbReference type="GO" id="GO:0015031">
    <property type="term" value="P:protein transport"/>
    <property type="evidence" value="ECO:0007669"/>
    <property type="project" value="UniProtKB-KW"/>
</dbReference>
<keyword evidence="13" id="KW-1185">Reference proteome</keyword>
<keyword evidence="4" id="KW-1003">Cell membrane</keyword>
<dbReference type="Gene3D" id="3.30.1150.10">
    <property type="match status" value="1"/>
</dbReference>
<feature type="chain" id="PRO_5017626870" evidence="10">
    <location>
        <begin position="21"/>
        <end position="161"/>
    </location>
</feature>
<sequence>MPVRYHLLFLFSLLACAASAQTTPAASAKQPTVLRPGHMQAQARPAANRPDVAPQFPGGQRALGQFVQEQVQYPEAARSKQLSGNVLTTFVIAADGKVTQPKVVQGLSPECDAEALRVLSLMPAWKPATRKGQPVAVQVQVPIPFGNSATLQVQKSKVKFE</sequence>
<gene>
    <name evidence="12" type="ORF">D3Y59_08365</name>
</gene>
<dbReference type="Proteomes" id="UP000262802">
    <property type="component" value="Chromosome"/>
</dbReference>
<keyword evidence="10" id="KW-0732">Signal</keyword>
<dbReference type="KEGG" id="hyh:D3Y59_08365"/>
<dbReference type="PANTHER" id="PTHR33446">
    <property type="entry name" value="PROTEIN TONB-RELATED"/>
    <property type="match status" value="1"/>
</dbReference>
<dbReference type="GO" id="GO:0055085">
    <property type="term" value="P:transmembrane transport"/>
    <property type="evidence" value="ECO:0007669"/>
    <property type="project" value="InterPro"/>
</dbReference>
<dbReference type="NCBIfam" id="TIGR01352">
    <property type="entry name" value="tonB_Cterm"/>
    <property type="match status" value="1"/>
</dbReference>
<keyword evidence="7" id="KW-0653">Protein transport</keyword>
<dbReference type="PROSITE" id="PS51257">
    <property type="entry name" value="PROKAR_LIPOPROTEIN"/>
    <property type="match status" value="1"/>
</dbReference>
<proteinExistence type="inferred from homology"/>
<evidence type="ECO:0000259" key="11">
    <source>
        <dbReference type="PROSITE" id="PS52015"/>
    </source>
</evidence>
<evidence type="ECO:0000256" key="1">
    <source>
        <dbReference type="ARBA" id="ARBA00004383"/>
    </source>
</evidence>
<reference evidence="12 13" key="1">
    <citation type="submission" date="2018-09" db="EMBL/GenBank/DDBJ databases">
        <title>Hymenobacter medium sp. nov., isolated from R2A medium.</title>
        <authorList>
            <person name="Yingchao G."/>
        </authorList>
    </citation>
    <scope>NUCLEOTIDE SEQUENCE [LARGE SCALE GENOMIC DNA]</scope>
    <source>
        <strain evidence="13">sh-6</strain>
    </source>
</reference>
<evidence type="ECO:0000256" key="2">
    <source>
        <dbReference type="ARBA" id="ARBA00006555"/>
    </source>
</evidence>
<protein>
    <submittedName>
        <fullName evidence="12">Energy transducer TonB</fullName>
    </submittedName>
</protein>
<dbReference type="InterPro" id="IPR051045">
    <property type="entry name" value="TonB-dependent_transducer"/>
</dbReference>
<evidence type="ECO:0000313" key="13">
    <source>
        <dbReference type="Proteomes" id="UP000262802"/>
    </source>
</evidence>
<dbReference type="PROSITE" id="PS52015">
    <property type="entry name" value="TONB_CTD"/>
    <property type="match status" value="1"/>
</dbReference>
<feature type="domain" description="TonB C-terminal" evidence="11">
    <location>
        <begin position="58"/>
        <end position="154"/>
    </location>
</feature>
<keyword evidence="5" id="KW-0997">Cell inner membrane</keyword>
<keyword evidence="9" id="KW-0472">Membrane</keyword>
<evidence type="ECO:0000256" key="8">
    <source>
        <dbReference type="ARBA" id="ARBA00022989"/>
    </source>
</evidence>
<dbReference type="EMBL" id="CP032317">
    <property type="protein sequence ID" value="AYA37064.1"/>
    <property type="molecule type" value="Genomic_DNA"/>
</dbReference>
<dbReference type="InterPro" id="IPR037682">
    <property type="entry name" value="TonB_C"/>
</dbReference>